<sequence length="98" mass="10897">MASKSRGGEKHNKGRQAEFERQHSLFADSSIFLSITLTRLSHIKLWKSFTVMLVPEDCESSKSLKTKLTVSTSHISVRLIGTDVSSLDDVTSGEPFLE</sequence>
<dbReference type="Proteomes" id="UP000028999">
    <property type="component" value="Unassembled WGS sequence"/>
</dbReference>
<proteinExistence type="predicted"/>
<reference evidence="1 2" key="1">
    <citation type="journal article" date="2014" name="Science">
        <title>Plant genetics. Early allopolyploid evolution in the post-Neolithic Brassica napus oilseed genome.</title>
        <authorList>
            <person name="Chalhoub B."/>
            <person name="Denoeud F."/>
            <person name="Liu S."/>
            <person name="Parkin I.A."/>
            <person name="Tang H."/>
            <person name="Wang X."/>
            <person name="Chiquet J."/>
            <person name="Belcram H."/>
            <person name="Tong C."/>
            <person name="Samans B."/>
            <person name="Correa M."/>
            <person name="Da Silva C."/>
            <person name="Just J."/>
            <person name="Falentin C."/>
            <person name="Koh C.S."/>
            <person name="Le Clainche I."/>
            <person name="Bernard M."/>
            <person name="Bento P."/>
            <person name="Noel B."/>
            <person name="Labadie K."/>
            <person name="Alberti A."/>
            <person name="Charles M."/>
            <person name="Arnaud D."/>
            <person name="Guo H."/>
            <person name="Daviaud C."/>
            <person name="Alamery S."/>
            <person name="Jabbari K."/>
            <person name="Zhao M."/>
            <person name="Edger P.P."/>
            <person name="Chelaifa H."/>
            <person name="Tack D."/>
            <person name="Lassalle G."/>
            <person name="Mestiri I."/>
            <person name="Schnel N."/>
            <person name="Le Paslier M.C."/>
            <person name="Fan G."/>
            <person name="Renault V."/>
            <person name="Bayer P.E."/>
            <person name="Golicz A.A."/>
            <person name="Manoli S."/>
            <person name="Lee T.H."/>
            <person name="Thi V.H."/>
            <person name="Chalabi S."/>
            <person name="Hu Q."/>
            <person name="Fan C."/>
            <person name="Tollenaere R."/>
            <person name="Lu Y."/>
            <person name="Battail C."/>
            <person name="Shen J."/>
            <person name="Sidebottom C.H."/>
            <person name="Wang X."/>
            <person name="Canaguier A."/>
            <person name="Chauveau A."/>
            <person name="Berard A."/>
            <person name="Deniot G."/>
            <person name="Guan M."/>
            <person name="Liu Z."/>
            <person name="Sun F."/>
            <person name="Lim Y.P."/>
            <person name="Lyons E."/>
            <person name="Town C.D."/>
            <person name="Bancroft I."/>
            <person name="Wang X."/>
            <person name="Meng J."/>
            <person name="Ma J."/>
            <person name="Pires J.C."/>
            <person name="King G.J."/>
            <person name="Brunel D."/>
            <person name="Delourme R."/>
            <person name="Renard M."/>
            <person name="Aury J.M."/>
            <person name="Adams K.L."/>
            <person name="Batley J."/>
            <person name="Snowdon R.J."/>
            <person name="Tost J."/>
            <person name="Edwards D."/>
            <person name="Zhou Y."/>
            <person name="Hua W."/>
            <person name="Sharpe A.G."/>
            <person name="Paterson A.H."/>
            <person name="Guan C."/>
            <person name="Wincker P."/>
        </authorList>
    </citation>
    <scope>NUCLEOTIDE SEQUENCE [LARGE SCALE GENOMIC DNA]</scope>
    <source>
        <strain evidence="2">cv. Darmor-bzh</strain>
    </source>
</reference>
<organism evidence="1 2">
    <name type="scientific">Brassica napus</name>
    <name type="common">Rape</name>
    <dbReference type="NCBI Taxonomy" id="3708"/>
    <lineage>
        <taxon>Eukaryota</taxon>
        <taxon>Viridiplantae</taxon>
        <taxon>Streptophyta</taxon>
        <taxon>Embryophyta</taxon>
        <taxon>Tracheophyta</taxon>
        <taxon>Spermatophyta</taxon>
        <taxon>Magnoliopsida</taxon>
        <taxon>eudicotyledons</taxon>
        <taxon>Gunneridae</taxon>
        <taxon>Pentapetalae</taxon>
        <taxon>rosids</taxon>
        <taxon>malvids</taxon>
        <taxon>Brassicales</taxon>
        <taxon>Brassicaceae</taxon>
        <taxon>Brassiceae</taxon>
        <taxon>Brassica</taxon>
    </lineage>
</organism>
<evidence type="ECO:0000313" key="2">
    <source>
        <dbReference type="Proteomes" id="UP000028999"/>
    </source>
</evidence>
<dbReference type="EMBL" id="LK031980">
    <property type="protein sequence ID" value="CDY07666.1"/>
    <property type="molecule type" value="Genomic_DNA"/>
</dbReference>
<dbReference type="PaxDb" id="3708-A0A078F2R8"/>
<dbReference type="AlphaFoldDB" id="A0A078F2R8"/>
<accession>A0A078F2R8</accession>
<dbReference type="Gramene" id="CDY07666">
    <property type="protein sequence ID" value="CDY07666"/>
    <property type="gene ID" value="GSBRNA2T00124777001"/>
</dbReference>
<name>A0A078F2R8_BRANA</name>
<evidence type="ECO:0000313" key="1">
    <source>
        <dbReference type="EMBL" id="CDY07666.1"/>
    </source>
</evidence>
<gene>
    <name evidence="1" type="primary">BnaA03g18450D</name>
    <name evidence="1" type="ORF">GSBRNA2T00124777001</name>
</gene>
<keyword evidence="2" id="KW-1185">Reference proteome</keyword>
<protein>
    <submittedName>
        <fullName evidence="1">BnaA03g18450D protein</fullName>
    </submittedName>
</protein>